<evidence type="ECO:0000256" key="1">
    <source>
        <dbReference type="SAM" id="MobiDB-lite"/>
    </source>
</evidence>
<dbReference type="Proteomes" id="UP001304769">
    <property type="component" value="Unassembled WGS sequence"/>
</dbReference>
<evidence type="ECO:0000313" key="4">
    <source>
        <dbReference type="Proteomes" id="UP001304769"/>
    </source>
</evidence>
<dbReference type="EMBL" id="JAYGGQ010000013">
    <property type="protein sequence ID" value="MEA5456221.1"/>
    <property type="molecule type" value="Genomic_DNA"/>
</dbReference>
<feature type="compositionally biased region" description="Basic and acidic residues" evidence="1">
    <location>
        <begin position="68"/>
        <end position="83"/>
    </location>
</feature>
<protein>
    <recommendedName>
        <fullName evidence="5">CcmD family protein</fullName>
    </recommendedName>
</protein>
<comment type="caution">
    <text evidence="3">The sequence shown here is derived from an EMBL/GenBank/DDBJ whole genome shotgun (WGS) entry which is preliminary data.</text>
</comment>
<evidence type="ECO:0000256" key="2">
    <source>
        <dbReference type="SAM" id="Phobius"/>
    </source>
</evidence>
<feature type="transmembrane region" description="Helical" evidence="2">
    <location>
        <begin position="37"/>
        <end position="58"/>
    </location>
</feature>
<keyword evidence="2" id="KW-1133">Transmembrane helix</keyword>
<sequence length="124" mass="12969">MHSLLLAFMASGAMTPDPTPAGTLKPGLTEDQVSPGLWGFLATAFVVVLSVFIIVDMVRRLRRVRYRSQVEEERERREAEAHGAGEPAAGDVEHDGGEQDGGDTPSSDGHEGRAANGAGNGAAG</sequence>
<evidence type="ECO:0000313" key="3">
    <source>
        <dbReference type="EMBL" id="MEA5456221.1"/>
    </source>
</evidence>
<accession>A0ABU5T9U4</accession>
<dbReference type="RefSeq" id="WP_323280113.1">
    <property type="nucleotide sequence ID" value="NZ_JAYGGQ010000013.1"/>
</dbReference>
<keyword evidence="4" id="KW-1185">Reference proteome</keyword>
<keyword evidence="2" id="KW-0472">Membrane</keyword>
<gene>
    <name evidence="3" type="ORF">SPF06_15905</name>
</gene>
<proteinExistence type="predicted"/>
<feature type="region of interest" description="Disordered" evidence="1">
    <location>
        <begin position="65"/>
        <end position="124"/>
    </location>
</feature>
<evidence type="ECO:0008006" key="5">
    <source>
        <dbReference type="Google" id="ProtNLM"/>
    </source>
</evidence>
<organism evidence="3 4">
    <name type="scientific">Sinomonas terricola</name>
    <dbReference type="NCBI Taxonomy" id="3110330"/>
    <lineage>
        <taxon>Bacteria</taxon>
        <taxon>Bacillati</taxon>
        <taxon>Actinomycetota</taxon>
        <taxon>Actinomycetes</taxon>
        <taxon>Micrococcales</taxon>
        <taxon>Micrococcaceae</taxon>
        <taxon>Sinomonas</taxon>
    </lineage>
</organism>
<keyword evidence="2" id="KW-0812">Transmembrane</keyword>
<reference evidence="3 4" key="1">
    <citation type="submission" date="2023-12" db="EMBL/GenBank/DDBJ databases">
        <title>Sinomonas terricola sp. nov, isolated from litchi orchard soil in Guangdong, PR China.</title>
        <authorList>
            <person name="Jiaxin W."/>
            <person name="Yang Z."/>
            <person name="Honghui Z."/>
        </authorList>
    </citation>
    <scope>NUCLEOTIDE SEQUENCE [LARGE SCALE GENOMIC DNA]</scope>
    <source>
        <strain evidence="3 4">JGH33</strain>
    </source>
</reference>
<name>A0ABU5T9U4_9MICC</name>